<evidence type="ECO:0000256" key="5">
    <source>
        <dbReference type="ARBA" id="ARBA00022989"/>
    </source>
</evidence>
<keyword evidence="4 12" id="KW-0812">Transmembrane</keyword>
<dbReference type="PROSITE" id="PS01206">
    <property type="entry name" value="ASC"/>
    <property type="match status" value="1"/>
</dbReference>
<accession>A0ABD0KVW2</accession>
<comment type="subcellular location">
    <subcellularLocation>
        <location evidence="1">Membrane</location>
        <topology evidence="1">Multi-pass membrane protein</topology>
    </subcellularLocation>
</comment>
<protein>
    <recommendedName>
        <fullName evidence="15">Amiloride-sensitive sodium channel</fullName>
    </recommendedName>
</protein>
<evidence type="ECO:0000256" key="4">
    <source>
        <dbReference type="ARBA" id="ARBA00022692"/>
    </source>
</evidence>
<evidence type="ECO:0000313" key="14">
    <source>
        <dbReference type="Proteomes" id="UP001519460"/>
    </source>
</evidence>
<dbReference type="FunFam" id="1.10.287.770:FF:000001">
    <property type="entry name" value="Acid-sensing ion channel subunit 1"/>
    <property type="match status" value="1"/>
</dbReference>
<dbReference type="Proteomes" id="UP001519460">
    <property type="component" value="Unassembled WGS sequence"/>
</dbReference>
<keyword evidence="6" id="KW-0915">Sodium</keyword>
<sequence length="444" mass="50596">WSTYNVVLVISNYYEYPVSTITTVKFKVKQHHECRPQDAGNLDFPAVSVCNLNQLAEFDGWNTGEKGILRQMSEIRTVLDFMSLQKRYESGHQLQEMLIGCIYQGEQCTSKQFQRFYNFHVGTCFTFNKKNNQAPVSKPGPLHGLSLVLDAQSEEYMNHSQTVGFKVVVHPQNDMPFPEDEGILVSPGTVTDVAVTQEVVLRAPPPHGNCSTYIGHENLLRNMYAEEFNVGYTAQACHRTCYQKLTIRKCNCCDSDYPCPAYMFGDVNLTFCEFHPDNESNPYELMEKLNKAGCMDEVREAIKAGHVECEGLCKESCTETVFWEETSAGMWPSEAYVHTLIETHPNLSYKDIDTIRKNIVKVRVYFKQLNYQKVETVPAYNWYRLLSDIGGQLGLWVGFSVLTMVEILQLLLDLGRHLLLRTTLAGHQKLSTSFRKRDGVTPPV</sequence>
<evidence type="ECO:0000256" key="6">
    <source>
        <dbReference type="ARBA" id="ARBA00023053"/>
    </source>
</evidence>
<evidence type="ECO:0000256" key="8">
    <source>
        <dbReference type="ARBA" id="ARBA00023136"/>
    </source>
</evidence>
<name>A0ABD0KVW2_9CAEN</name>
<dbReference type="EMBL" id="JACVVK020000116">
    <property type="protein sequence ID" value="KAK7491315.1"/>
    <property type="molecule type" value="Genomic_DNA"/>
</dbReference>
<dbReference type="Gene3D" id="1.10.287.770">
    <property type="entry name" value="YojJ-like"/>
    <property type="match status" value="1"/>
</dbReference>
<evidence type="ECO:0000256" key="3">
    <source>
        <dbReference type="ARBA" id="ARBA00022461"/>
    </source>
</evidence>
<keyword evidence="10 12" id="KW-0739">Sodium transport</keyword>
<evidence type="ECO:0000313" key="13">
    <source>
        <dbReference type="EMBL" id="KAK7491315.1"/>
    </source>
</evidence>
<reference evidence="13 14" key="1">
    <citation type="journal article" date="2023" name="Sci. Data">
        <title>Genome assembly of the Korean intertidal mud-creeper Batillaria attramentaria.</title>
        <authorList>
            <person name="Patra A.K."/>
            <person name="Ho P.T."/>
            <person name="Jun S."/>
            <person name="Lee S.J."/>
            <person name="Kim Y."/>
            <person name="Won Y.J."/>
        </authorList>
    </citation>
    <scope>NUCLEOTIDE SEQUENCE [LARGE SCALE GENOMIC DNA]</scope>
    <source>
        <strain evidence="13">Wonlab-2016</strain>
    </source>
</reference>
<keyword evidence="11 12" id="KW-0407">Ion channel</keyword>
<evidence type="ECO:0000256" key="12">
    <source>
        <dbReference type="RuleBase" id="RU000679"/>
    </source>
</evidence>
<evidence type="ECO:0000256" key="10">
    <source>
        <dbReference type="ARBA" id="ARBA00023201"/>
    </source>
</evidence>
<evidence type="ECO:0000256" key="11">
    <source>
        <dbReference type="ARBA" id="ARBA00023303"/>
    </source>
</evidence>
<dbReference type="GO" id="GO:0005272">
    <property type="term" value="F:sodium channel activity"/>
    <property type="evidence" value="ECO:0007669"/>
    <property type="project" value="UniProtKB-KW"/>
</dbReference>
<keyword evidence="2 12" id="KW-0813">Transport</keyword>
<dbReference type="PRINTS" id="PR01078">
    <property type="entry name" value="AMINACHANNEL"/>
</dbReference>
<dbReference type="PANTHER" id="PTHR11690:SF248">
    <property type="entry name" value="PICKPOCKET 17, ISOFORM A"/>
    <property type="match status" value="1"/>
</dbReference>
<evidence type="ECO:0000256" key="9">
    <source>
        <dbReference type="ARBA" id="ARBA00023180"/>
    </source>
</evidence>
<evidence type="ECO:0000256" key="2">
    <source>
        <dbReference type="ARBA" id="ARBA00022448"/>
    </source>
</evidence>
<dbReference type="InterPro" id="IPR001873">
    <property type="entry name" value="ENaC"/>
</dbReference>
<organism evidence="13 14">
    <name type="scientific">Batillaria attramentaria</name>
    <dbReference type="NCBI Taxonomy" id="370345"/>
    <lineage>
        <taxon>Eukaryota</taxon>
        <taxon>Metazoa</taxon>
        <taxon>Spiralia</taxon>
        <taxon>Lophotrochozoa</taxon>
        <taxon>Mollusca</taxon>
        <taxon>Gastropoda</taxon>
        <taxon>Caenogastropoda</taxon>
        <taxon>Sorbeoconcha</taxon>
        <taxon>Cerithioidea</taxon>
        <taxon>Batillariidae</taxon>
        <taxon>Batillaria</taxon>
    </lineage>
</organism>
<feature type="non-terminal residue" evidence="13">
    <location>
        <position position="1"/>
    </location>
</feature>
<evidence type="ECO:0000256" key="7">
    <source>
        <dbReference type="ARBA" id="ARBA00023065"/>
    </source>
</evidence>
<keyword evidence="3 12" id="KW-0894">Sodium channel</keyword>
<dbReference type="Pfam" id="PF00858">
    <property type="entry name" value="ASC"/>
    <property type="match status" value="1"/>
</dbReference>
<keyword evidence="9" id="KW-0325">Glycoprotein</keyword>
<keyword evidence="8" id="KW-0472">Membrane</keyword>
<keyword evidence="7 12" id="KW-0406">Ion transport</keyword>
<keyword evidence="5" id="KW-1133">Transmembrane helix</keyword>
<dbReference type="AlphaFoldDB" id="A0ABD0KVW2"/>
<keyword evidence="14" id="KW-1185">Reference proteome</keyword>
<evidence type="ECO:0008006" key="15">
    <source>
        <dbReference type="Google" id="ProtNLM"/>
    </source>
</evidence>
<proteinExistence type="inferred from homology"/>
<dbReference type="PANTHER" id="PTHR11690">
    <property type="entry name" value="AMILORIDE-SENSITIVE SODIUM CHANNEL-RELATED"/>
    <property type="match status" value="1"/>
</dbReference>
<gene>
    <name evidence="13" type="ORF">BaRGS_00017416</name>
</gene>
<comment type="caution">
    <text evidence="13">The sequence shown here is derived from an EMBL/GenBank/DDBJ whole genome shotgun (WGS) entry which is preliminary data.</text>
</comment>
<dbReference type="GO" id="GO:0016020">
    <property type="term" value="C:membrane"/>
    <property type="evidence" value="ECO:0007669"/>
    <property type="project" value="UniProtKB-SubCell"/>
</dbReference>
<dbReference type="Gene3D" id="2.60.470.10">
    <property type="entry name" value="Acid-sensing ion channels like domains"/>
    <property type="match status" value="1"/>
</dbReference>
<evidence type="ECO:0000256" key="1">
    <source>
        <dbReference type="ARBA" id="ARBA00004141"/>
    </source>
</evidence>
<dbReference type="InterPro" id="IPR020903">
    <property type="entry name" value="ENaC_CS"/>
</dbReference>
<comment type="similarity">
    <text evidence="12">Belongs to the amiloride-sensitive sodium channel (TC 1.A.6) family.</text>
</comment>